<feature type="signal peptide" evidence="1">
    <location>
        <begin position="1"/>
        <end position="20"/>
    </location>
</feature>
<feature type="chain" id="PRO_5041998793" description="IgA peptidase M64-domain-containing protein" evidence="1">
    <location>
        <begin position="21"/>
        <end position="589"/>
    </location>
</feature>
<dbReference type="AlphaFoldDB" id="A0AAD5LUM4"/>
<keyword evidence="1" id="KW-0732">Signal</keyword>
<sequence length="589" mass="65381">MRLSSLSLLTLAACIGPAVALPDGTFSAKILVDRATAACTLISPTSQAQHHRAIQTPTDTLELVSRRRNRLPSELSAEFDQQFVEILGGSPEAVESHVKTLCPTGVAWRSTPRLRGLTTTTASGETRKLVDSGAPSNRIDVVFMGDGYTTSEKDKFFGDIQRLTNDMFTGDTFTQYLPLFNIWAAFVPSVDSGIGVGGRPKNTAFQLYRDGTELRAVYTANPQAARDLCDSVGADACDFPSLIGNDDFYGGLGGEFVISTRSKTTGTVVLRHEMGHNFGRVGEEYDGGQVYRGANSASSLASVTWKHWLTDPSRLVEEKMAQLYQKHIWYDLKQGAYTISFTSTGTFKRWLIQFSVSGTDTDDSLTVTLDGKPLAWKSNGVKDRSFYQWTSASSGFSKGTHKLVIKAGGSFDSPIIKQLCNAVVYEYMDESQFKMDDPTAIGMYPTFDINKRKTLRPDNERCLMRNMTSTAFCSVCQENMWHQFMARIEFIDDVVVSGRNVSLKLIPLGQLRRSDDPFLVANARLAAAERYSIVWLRDGQELVAWRDKTTADLSAERPGRYSVRVTFTTPSVRRDPNKYMQSERTFTIA</sequence>
<gene>
    <name evidence="2" type="ORF">P43SY_003672</name>
</gene>
<protein>
    <recommendedName>
        <fullName evidence="4">IgA peptidase M64-domain-containing protein</fullName>
    </recommendedName>
</protein>
<proteinExistence type="predicted"/>
<dbReference type="EMBL" id="JAKCXM010000527">
    <property type="protein sequence ID" value="KAJ0393127.1"/>
    <property type="molecule type" value="Genomic_DNA"/>
</dbReference>
<dbReference type="Gene3D" id="3.40.390.10">
    <property type="entry name" value="Collagenase (Catalytic Domain)"/>
    <property type="match status" value="2"/>
</dbReference>
<comment type="caution">
    <text evidence="2">The sequence shown here is derived from an EMBL/GenBank/DDBJ whole genome shotgun (WGS) entry which is preliminary data.</text>
</comment>
<dbReference type="GO" id="GO:0008237">
    <property type="term" value="F:metallopeptidase activity"/>
    <property type="evidence" value="ECO:0007669"/>
    <property type="project" value="InterPro"/>
</dbReference>
<reference evidence="2" key="1">
    <citation type="submission" date="2021-12" db="EMBL/GenBank/DDBJ databases">
        <title>Prjna785345.</title>
        <authorList>
            <person name="Rujirawat T."/>
            <person name="Krajaejun T."/>
        </authorList>
    </citation>
    <scope>NUCLEOTIDE SEQUENCE</scope>
    <source>
        <strain evidence="2">Pi057C3</strain>
    </source>
</reference>
<dbReference type="Proteomes" id="UP001209570">
    <property type="component" value="Unassembled WGS sequence"/>
</dbReference>
<keyword evidence="3" id="KW-1185">Reference proteome</keyword>
<evidence type="ECO:0008006" key="4">
    <source>
        <dbReference type="Google" id="ProtNLM"/>
    </source>
</evidence>
<organism evidence="2 3">
    <name type="scientific">Pythium insidiosum</name>
    <name type="common">Pythiosis disease agent</name>
    <dbReference type="NCBI Taxonomy" id="114742"/>
    <lineage>
        <taxon>Eukaryota</taxon>
        <taxon>Sar</taxon>
        <taxon>Stramenopiles</taxon>
        <taxon>Oomycota</taxon>
        <taxon>Peronosporomycetes</taxon>
        <taxon>Pythiales</taxon>
        <taxon>Pythiaceae</taxon>
        <taxon>Pythium</taxon>
    </lineage>
</organism>
<evidence type="ECO:0000313" key="3">
    <source>
        <dbReference type="Proteomes" id="UP001209570"/>
    </source>
</evidence>
<evidence type="ECO:0000313" key="2">
    <source>
        <dbReference type="EMBL" id="KAJ0393127.1"/>
    </source>
</evidence>
<dbReference type="InterPro" id="IPR019026">
    <property type="entry name" value="Peptidase_M64_IgA"/>
</dbReference>
<dbReference type="Pfam" id="PF09471">
    <property type="entry name" value="Peptidase_M64"/>
    <property type="match status" value="1"/>
</dbReference>
<dbReference type="InterPro" id="IPR024079">
    <property type="entry name" value="MetalloPept_cat_dom_sf"/>
</dbReference>
<accession>A0AAD5LUM4</accession>
<name>A0AAD5LUM4_PYTIN</name>
<evidence type="ECO:0000256" key="1">
    <source>
        <dbReference type="SAM" id="SignalP"/>
    </source>
</evidence>